<dbReference type="InterPro" id="IPR007096">
    <property type="entry name" value="RNA-dir_Rpol_cat_phage"/>
</dbReference>
<organism evidence="10 11">
    <name type="scientific">Leviviridae sp</name>
    <dbReference type="NCBI Taxonomy" id="2027243"/>
    <lineage>
        <taxon>Viruses</taxon>
        <taxon>Riboviria</taxon>
        <taxon>Orthornavirae</taxon>
        <taxon>Lenarviricota</taxon>
        <taxon>Leviviricetes</taxon>
        <taxon>Norzivirales</taxon>
        <taxon>Fiersviridae</taxon>
    </lineage>
</organism>
<evidence type="ECO:0000256" key="7">
    <source>
        <dbReference type="ARBA" id="ARBA00030248"/>
    </source>
</evidence>
<dbReference type="EMBL" id="MZ679633">
    <property type="protein sequence ID" value="UJQ85346.1"/>
    <property type="molecule type" value="Genomic_RNA"/>
</dbReference>
<evidence type="ECO:0000256" key="3">
    <source>
        <dbReference type="ARBA" id="ARBA00022679"/>
    </source>
</evidence>
<evidence type="ECO:0000256" key="6">
    <source>
        <dbReference type="ARBA" id="ARBA00022953"/>
    </source>
</evidence>
<reference evidence="10" key="1">
    <citation type="submission" date="2021-05" db="EMBL/GenBank/DDBJ databases">
        <authorList>
            <person name="Chen Y.-M."/>
            <person name="Zhang Y.-Z."/>
        </authorList>
    </citation>
    <scope>NUCLEOTIDE SEQUENCE</scope>
    <source>
        <strain evidence="10">48-k141_266813</strain>
    </source>
</reference>
<sequence>MMAAKVTKRGQEHLLDVHVHDHIIRDITKLVGGSTNFKDQYLLSTFTSKLRDETLVTADVRREAAIAKWLHTEDRNARTNIRLYLSQGEDKVFRFRSGLVIDFNSIISFARKLILQTIGDKPSDILRGMFSGGATTSKRRDYAMVARKYVEKPDVTEDAWRRILPMLLDCTVWWQTNPEILSPRFVEGNIMFTVPKSTHIDRVCAKEPDLNLYFQRAIGLYFNSRLKCRGIDLNDQSINRKLAREGSVSGSLATLDLSSASDSISAQIVQMLLPFEWWDLLDSLRSKKTRIDGVWHENHMFSSMGNGFTFELESLIFWALSRSVCRAAGIRGRISVYGDDIIIPTDAAELLMTVLSFCGFKVNPEKSYWKGGFRESCGGHYYNGCEVTPFYIKNRIDNLRELIRFLNQFRKWSRITEDSLWCDPSCYKLWRKWSRAVPKHLRGSSDIDAVDALVSLDRPSHRLVEVVDRIQGNTHVERGAYLYTLNSYDRDIHPSPDESSSILSITRKLLVARRVPAHTRHFGGLIPEFPQERLVRST</sequence>
<feature type="domain" description="RdRp catalytic" evidence="9">
    <location>
        <begin position="241"/>
        <end position="371"/>
    </location>
</feature>
<evidence type="ECO:0000259" key="9">
    <source>
        <dbReference type="PROSITE" id="PS50522"/>
    </source>
</evidence>
<evidence type="ECO:0000256" key="5">
    <source>
        <dbReference type="ARBA" id="ARBA00022741"/>
    </source>
</evidence>
<evidence type="ECO:0000313" key="10">
    <source>
        <dbReference type="EMBL" id="UJQ85346.1"/>
    </source>
</evidence>
<dbReference type="Proteomes" id="UP001059931">
    <property type="component" value="Segment"/>
</dbReference>
<evidence type="ECO:0000313" key="11">
    <source>
        <dbReference type="Proteomes" id="UP001059931"/>
    </source>
</evidence>
<evidence type="ECO:0000256" key="2">
    <source>
        <dbReference type="ARBA" id="ARBA00022484"/>
    </source>
</evidence>
<evidence type="ECO:0000256" key="4">
    <source>
        <dbReference type="ARBA" id="ARBA00022695"/>
    </source>
</evidence>
<reference evidence="10" key="2">
    <citation type="journal article" date="2022" name="Nat. Microbiol.">
        <title>RNA viromes from terrestrial sites across China expand environmental viral diversity.</title>
        <authorList>
            <person name="Chiapello M."/>
            <person name="Rodriguez-Romero J."/>
            <person name="Ayllon M.A."/>
            <person name="Turina M."/>
        </authorList>
    </citation>
    <scope>NUCLEOTIDE SEQUENCE</scope>
    <source>
        <strain evidence="10">48-k141_266813</strain>
    </source>
</reference>
<dbReference type="PROSITE" id="PS50522">
    <property type="entry name" value="RDRP_PHAGE"/>
    <property type="match status" value="1"/>
</dbReference>
<evidence type="ECO:0000256" key="8">
    <source>
        <dbReference type="ARBA" id="ARBA00048744"/>
    </source>
</evidence>
<name>A0ABY3SUC0_9VIRU</name>
<dbReference type="InterPro" id="IPR005093">
    <property type="entry name" value="RNArep_beta"/>
</dbReference>
<keyword evidence="2" id="KW-0696">RNA-directed RNA polymerase</keyword>
<comment type="catalytic activity">
    <reaction evidence="8">
        <text>RNA(n) + a ribonucleoside 5'-triphosphate = RNA(n+1) + diphosphate</text>
        <dbReference type="Rhea" id="RHEA:21248"/>
        <dbReference type="Rhea" id="RHEA-COMP:14527"/>
        <dbReference type="Rhea" id="RHEA-COMP:17342"/>
        <dbReference type="ChEBI" id="CHEBI:33019"/>
        <dbReference type="ChEBI" id="CHEBI:61557"/>
        <dbReference type="ChEBI" id="CHEBI:140395"/>
        <dbReference type="EC" id="2.7.7.48"/>
    </reaction>
</comment>
<keyword evidence="5" id="KW-0547">Nucleotide-binding</keyword>
<keyword evidence="6" id="KW-0693">Viral RNA replication</keyword>
<evidence type="ECO:0000256" key="1">
    <source>
        <dbReference type="ARBA" id="ARBA00012494"/>
    </source>
</evidence>
<proteinExistence type="predicted"/>
<keyword evidence="11" id="KW-1185">Reference proteome</keyword>
<dbReference type="EC" id="2.7.7.48" evidence="1"/>
<protein>
    <recommendedName>
        <fullName evidence="1">RNA-directed RNA polymerase</fullName>
        <ecNumber evidence="1">2.7.7.48</ecNumber>
    </recommendedName>
    <alternativeName>
        <fullName evidence="7">RNA replicase beta chain</fullName>
    </alternativeName>
</protein>
<accession>A0ABY3SUC0</accession>
<dbReference type="InterPro" id="IPR043502">
    <property type="entry name" value="DNA/RNA_pol_sf"/>
</dbReference>
<keyword evidence="3" id="KW-0808">Transferase</keyword>
<keyword evidence="4" id="KW-0548">Nucleotidyltransferase</keyword>
<dbReference type="Pfam" id="PF03431">
    <property type="entry name" value="RNA_replicase_B"/>
    <property type="match status" value="1"/>
</dbReference>
<dbReference type="SUPFAM" id="SSF56672">
    <property type="entry name" value="DNA/RNA polymerases"/>
    <property type="match status" value="1"/>
</dbReference>